<evidence type="ECO:0000313" key="3">
    <source>
        <dbReference type="Proteomes" id="UP000236319"/>
    </source>
</evidence>
<comment type="caution">
    <text evidence="2">The sequence shown here is derived from an EMBL/GenBank/DDBJ whole genome shotgun (WGS) entry which is preliminary data.</text>
</comment>
<dbReference type="Proteomes" id="UP000236319">
    <property type="component" value="Unassembled WGS sequence"/>
</dbReference>
<feature type="region of interest" description="Disordered" evidence="1">
    <location>
        <begin position="1"/>
        <end position="27"/>
    </location>
</feature>
<proteinExistence type="predicted"/>
<organism evidence="2 3">
    <name type="scientific">Babesia ovata</name>
    <dbReference type="NCBI Taxonomy" id="189622"/>
    <lineage>
        <taxon>Eukaryota</taxon>
        <taxon>Sar</taxon>
        <taxon>Alveolata</taxon>
        <taxon>Apicomplexa</taxon>
        <taxon>Aconoidasida</taxon>
        <taxon>Piroplasmida</taxon>
        <taxon>Babesiidae</taxon>
        <taxon>Babesia</taxon>
    </lineage>
</organism>
<reference evidence="2 3" key="1">
    <citation type="journal article" date="2017" name="BMC Genomics">
        <title>Whole-genome assembly of Babesia ovata and comparative genomics between closely related pathogens.</title>
        <authorList>
            <person name="Yamagishi J."/>
            <person name="Asada M."/>
            <person name="Hakimi H."/>
            <person name="Tanaka T.Q."/>
            <person name="Sugimoto C."/>
            <person name="Kawazu S."/>
        </authorList>
    </citation>
    <scope>NUCLEOTIDE SEQUENCE [LARGE SCALE GENOMIC DNA]</scope>
    <source>
        <strain evidence="2 3">Miyake</strain>
    </source>
</reference>
<protein>
    <submittedName>
        <fullName evidence="2">RNA polymerase-associated RTF1, putative</fullName>
    </submittedName>
</protein>
<keyword evidence="3" id="KW-1185">Reference proteome</keyword>
<dbReference type="RefSeq" id="XP_028865696.1">
    <property type="nucleotide sequence ID" value="XM_029009863.1"/>
</dbReference>
<dbReference type="AlphaFoldDB" id="A0A2H6K8Z0"/>
<evidence type="ECO:0000256" key="1">
    <source>
        <dbReference type="SAM" id="MobiDB-lite"/>
    </source>
</evidence>
<evidence type="ECO:0000313" key="2">
    <source>
        <dbReference type="EMBL" id="GBE59453.1"/>
    </source>
</evidence>
<dbReference type="OrthoDB" id="364798at2759"/>
<dbReference type="VEuPathDB" id="PiroplasmaDB:BOVATA_009460"/>
<sequence>MVLRLVRGTGGSNDPRSRKLADGDGTPRLTDFQRELLLAEKHAENLRRKQRRNLLKEEPGPTVSIEPNEEEDGLIYEDPLDMANVDDGIDYKATKGDAAASDDVALFDDEAEQQALAPTSLVNKARVSKTRALHILEHPHCSKYLVGSLMRIWITPDAAPDSVSSQYPHLVNTHAIFKVERLVRTGEYAVYGDSVGNSCDHEIREFLGKTTYSILGRLMTDRRSETLNKIGLNDVCSAPILEEEIKFGGEWLIRDLNQAATNLRNFTFTDEDIQLILERKLLKESVEQTDFQGGRSSLIAAIQRTSHEIELLTELVKNDTSKIEHLRALEARKNKMDEQLQTMKALTRNPLFIKTCPVLRANAEPLGRGGAVRKTTQPTPMIMFNNIETQDIFPTEIRKRERKTVGEFSYEEQKELVLAYITNVDKCDPDTWLSPKDDLVNGVNRRKPNQAGVISMKEYFSMA</sequence>
<dbReference type="EMBL" id="BDSA01000001">
    <property type="protein sequence ID" value="GBE59453.1"/>
    <property type="molecule type" value="Genomic_DNA"/>
</dbReference>
<dbReference type="GeneID" id="39873223"/>
<gene>
    <name evidence="2" type="ORF">BOVATA_009460</name>
</gene>
<name>A0A2H6K8Z0_9APIC</name>
<accession>A0A2H6K8Z0</accession>